<feature type="transmembrane region" description="Helical" evidence="2">
    <location>
        <begin position="6"/>
        <end position="25"/>
    </location>
</feature>
<feature type="compositionally biased region" description="Polar residues" evidence="1">
    <location>
        <begin position="112"/>
        <end position="128"/>
    </location>
</feature>
<feature type="compositionally biased region" description="Low complexity" evidence="1">
    <location>
        <begin position="54"/>
        <end position="94"/>
    </location>
</feature>
<gene>
    <name evidence="3" type="ORF">A2934_01780</name>
</gene>
<keyword evidence="2" id="KW-1133">Transmembrane helix</keyword>
<dbReference type="EMBL" id="MHQO01000070">
    <property type="protein sequence ID" value="OHA04740.1"/>
    <property type="molecule type" value="Genomic_DNA"/>
</dbReference>
<name>A0A1G2KZN8_9BACT</name>
<dbReference type="Proteomes" id="UP000177982">
    <property type="component" value="Unassembled WGS sequence"/>
</dbReference>
<evidence type="ECO:0000313" key="4">
    <source>
        <dbReference type="Proteomes" id="UP000177982"/>
    </source>
</evidence>
<accession>A0A1G2KZN8</accession>
<comment type="caution">
    <text evidence="3">The sequence shown here is derived from an EMBL/GenBank/DDBJ whole genome shotgun (WGS) entry which is preliminary data.</text>
</comment>
<dbReference type="AlphaFoldDB" id="A0A1G2KZN8"/>
<keyword evidence="2" id="KW-0472">Membrane</keyword>
<evidence type="ECO:0000256" key="2">
    <source>
        <dbReference type="SAM" id="Phobius"/>
    </source>
</evidence>
<evidence type="ECO:0000256" key="1">
    <source>
        <dbReference type="SAM" id="MobiDB-lite"/>
    </source>
</evidence>
<reference evidence="3 4" key="1">
    <citation type="journal article" date="2016" name="Nat. Commun.">
        <title>Thousands of microbial genomes shed light on interconnected biogeochemical processes in an aquifer system.</title>
        <authorList>
            <person name="Anantharaman K."/>
            <person name="Brown C.T."/>
            <person name="Hug L.A."/>
            <person name="Sharon I."/>
            <person name="Castelle C.J."/>
            <person name="Probst A.J."/>
            <person name="Thomas B.C."/>
            <person name="Singh A."/>
            <person name="Wilkins M.J."/>
            <person name="Karaoz U."/>
            <person name="Brodie E.L."/>
            <person name="Williams K.H."/>
            <person name="Hubbard S.S."/>
            <person name="Banfield J.F."/>
        </authorList>
    </citation>
    <scope>NUCLEOTIDE SEQUENCE [LARGE SCALE GENOMIC DNA]</scope>
</reference>
<feature type="region of interest" description="Disordered" evidence="1">
    <location>
        <begin position="38"/>
        <end position="128"/>
    </location>
</feature>
<protein>
    <submittedName>
        <fullName evidence="3">Uncharacterized protein</fullName>
    </submittedName>
</protein>
<sequence length="128" mass="13239">MNKTIFIIGAPIIVIAVIGGIMFFLRNKSVGPEAVDLNRVESPAWTTVSGESTEGSMPSSSEPQSSPSPQSPSSIPSSGVIPSAGTPSSPSSAAQEDASAKIKELNGLSGDFSEQNSSMDQFDENTTF</sequence>
<proteinExistence type="predicted"/>
<keyword evidence="2" id="KW-0812">Transmembrane</keyword>
<organism evidence="3 4">
    <name type="scientific">Candidatus Sungbacteria bacterium RIFCSPLOWO2_01_FULL_47_10</name>
    <dbReference type="NCBI Taxonomy" id="1802276"/>
    <lineage>
        <taxon>Bacteria</taxon>
        <taxon>Candidatus Sungiibacteriota</taxon>
    </lineage>
</organism>
<evidence type="ECO:0000313" key="3">
    <source>
        <dbReference type="EMBL" id="OHA04740.1"/>
    </source>
</evidence>
<feature type="compositionally biased region" description="Polar residues" evidence="1">
    <location>
        <begin position="44"/>
        <end position="53"/>
    </location>
</feature>